<dbReference type="PANTHER" id="PTHR43633">
    <property type="entry name" value="ALCOHOL DEHYDROGENASE YQHD"/>
    <property type="match status" value="1"/>
</dbReference>
<gene>
    <name evidence="4" type="ORF">J42TS3_33500</name>
</gene>
<dbReference type="InterPro" id="IPR056798">
    <property type="entry name" value="ADH_Fe_C"/>
</dbReference>
<protein>
    <submittedName>
        <fullName evidence="4">NADH-dependent alcohol dehydrogenase</fullName>
    </submittedName>
</protein>
<dbReference type="PANTHER" id="PTHR43633:SF1">
    <property type="entry name" value="ALCOHOL DEHYDROGENASE YQHD"/>
    <property type="match status" value="1"/>
</dbReference>
<feature type="domain" description="Fe-containing alcohol dehydrogenase-like C-terminal" evidence="3">
    <location>
        <begin position="188"/>
        <end position="386"/>
    </location>
</feature>
<evidence type="ECO:0000313" key="5">
    <source>
        <dbReference type="Proteomes" id="UP000679992"/>
    </source>
</evidence>
<dbReference type="InterPro" id="IPR044731">
    <property type="entry name" value="BDH-like"/>
</dbReference>
<sequence>MDRFQFHNPTKLIFGKDQLQALKQEVPRYGSKVLLVYGGGSIKRSGLYDKVTAILKEIGAEVTELSGVEPNPRLSTVHRGVELCKTKGIELVLAVGGGSVLDCSKAIAVGAKYDGDMWDFAERKAAPKDALPLGTVLTMAATGSEMNGNSVISNEVTKEKLGWGSKFAYPAFSILEPENTVSLPKDQTVYGMVDIMSHVFEHYFHKDTNTLVQDGFCEAVLRTVIETAPKLIEDLENTEYRETILYCGTMALNGVLNMGLSGDWATHNIEHAVSAVYDIPHGGGLAILFPNWMKHVMHHDIARFKRLAINVFNVNPEGKSDQAIAEEGIGALRAFWNSIGAPSRLADYEIDASNLEIMADKAVRFGSFGNFALLNKQDVMEIYQSSL</sequence>
<evidence type="ECO:0000259" key="3">
    <source>
        <dbReference type="Pfam" id="PF25137"/>
    </source>
</evidence>
<dbReference type="Proteomes" id="UP000679992">
    <property type="component" value="Unassembled WGS sequence"/>
</dbReference>
<dbReference type="InterPro" id="IPR018211">
    <property type="entry name" value="ADH_Fe_CS"/>
</dbReference>
<dbReference type="Pfam" id="PF25137">
    <property type="entry name" value="ADH_Fe_C"/>
    <property type="match status" value="1"/>
</dbReference>
<accession>A0ABQ4ME98</accession>
<keyword evidence="5" id="KW-1185">Reference proteome</keyword>
<evidence type="ECO:0000313" key="4">
    <source>
        <dbReference type="EMBL" id="GIP54315.1"/>
    </source>
</evidence>
<dbReference type="Gene3D" id="3.40.50.1970">
    <property type="match status" value="1"/>
</dbReference>
<dbReference type="EMBL" id="BOSL01000011">
    <property type="protein sequence ID" value="GIP54315.1"/>
    <property type="molecule type" value="Genomic_DNA"/>
</dbReference>
<feature type="domain" description="Alcohol dehydrogenase iron-type/glycerol dehydrogenase GldA" evidence="2">
    <location>
        <begin position="9"/>
        <end position="177"/>
    </location>
</feature>
<dbReference type="SUPFAM" id="SSF56796">
    <property type="entry name" value="Dehydroquinate synthase-like"/>
    <property type="match status" value="1"/>
</dbReference>
<keyword evidence="1" id="KW-0560">Oxidoreductase</keyword>
<reference evidence="4 5" key="1">
    <citation type="submission" date="2021-03" db="EMBL/GenBank/DDBJ databases">
        <title>Antimicrobial resistance genes in bacteria isolated from Japanese honey, and their potential for conferring macrolide and lincosamide resistance in the American foulbrood pathogen Paenibacillus larvae.</title>
        <authorList>
            <person name="Okamoto M."/>
            <person name="Kumagai M."/>
            <person name="Kanamori H."/>
            <person name="Takamatsu D."/>
        </authorList>
    </citation>
    <scope>NUCLEOTIDE SEQUENCE [LARGE SCALE GENOMIC DNA]</scope>
    <source>
        <strain evidence="4 5">J42TS3</strain>
    </source>
</reference>
<dbReference type="CDD" id="cd08187">
    <property type="entry name" value="BDH"/>
    <property type="match status" value="1"/>
</dbReference>
<evidence type="ECO:0000256" key="1">
    <source>
        <dbReference type="ARBA" id="ARBA00023002"/>
    </source>
</evidence>
<dbReference type="Pfam" id="PF00465">
    <property type="entry name" value="Fe-ADH"/>
    <property type="match status" value="1"/>
</dbReference>
<comment type="caution">
    <text evidence="4">The sequence shown here is derived from an EMBL/GenBank/DDBJ whole genome shotgun (WGS) entry which is preliminary data.</text>
</comment>
<evidence type="ECO:0000259" key="2">
    <source>
        <dbReference type="Pfam" id="PF00465"/>
    </source>
</evidence>
<dbReference type="Gene3D" id="1.20.1090.10">
    <property type="entry name" value="Dehydroquinate synthase-like - alpha domain"/>
    <property type="match status" value="1"/>
</dbReference>
<proteinExistence type="predicted"/>
<organism evidence="4 5">
    <name type="scientific">Paenibacillus vini</name>
    <dbReference type="NCBI Taxonomy" id="1476024"/>
    <lineage>
        <taxon>Bacteria</taxon>
        <taxon>Bacillati</taxon>
        <taxon>Bacillota</taxon>
        <taxon>Bacilli</taxon>
        <taxon>Bacillales</taxon>
        <taxon>Paenibacillaceae</taxon>
        <taxon>Paenibacillus</taxon>
    </lineage>
</organism>
<dbReference type="PROSITE" id="PS00913">
    <property type="entry name" value="ADH_IRON_1"/>
    <property type="match status" value="1"/>
</dbReference>
<dbReference type="PROSITE" id="PS00060">
    <property type="entry name" value="ADH_IRON_2"/>
    <property type="match status" value="1"/>
</dbReference>
<dbReference type="RefSeq" id="WP_213655634.1">
    <property type="nucleotide sequence ID" value="NZ_BOSL01000011.1"/>
</dbReference>
<name>A0ABQ4ME98_9BACL</name>
<dbReference type="InterPro" id="IPR001670">
    <property type="entry name" value="ADH_Fe/GldA"/>
</dbReference>